<evidence type="ECO:0000313" key="1">
    <source>
        <dbReference type="EMBL" id="MCI41780.1"/>
    </source>
</evidence>
<dbReference type="AlphaFoldDB" id="A0A392S188"/>
<sequence length="24" mass="2548">VMVSSVDDGGEVGVVMDIWFSICC</sequence>
<protein>
    <submittedName>
        <fullName evidence="1">Uncharacterized protein</fullName>
    </submittedName>
</protein>
<keyword evidence="2" id="KW-1185">Reference proteome</keyword>
<organism evidence="1 2">
    <name type="scientific">Trifolium medium</name>
    <dbReference type="NCBI Taxonomy" id="97028"/>
    <lineage>
        <taxon>Eukaryota</taxon>
        <taxon>Viridiplantae</taxon>
        <taxon>Streptophyta</taxon>
        <taxon>Embryophyta</taxon>
        <taxon>Tracheophyta</taxon>
        <taxon>Spermatophyta</taxon>
        <taxon>Magnoliopsida</taxon>
        <taxon>eudicotyledons</taxon>
        <taxon>Gunneridae</taxon>
        <taxon>Pentapetalae</taxon>
        <taxon>rosids</taxon>
        <taxon>fabids</taxon>
        <taxon>Fabales</taxon>
        <taxon>Fabaceae</taxon>
        <taxon>Papilionoideae</taxon>
        <taxon>50 kb inversion clade</taxon>
        <taxon>NPAAA clade</taxon>
        <taxon>Hologalegina</taxon>
        <taxon>IRL clade</taxon>
        <taxon>Trifolieae</taxon>
        <taxon>Trifolium</taxon>
    </lineage>
</organism>
<dbReference type="EMBL" id="LXQA010296216">
    <property type="protein sequence ID" value="MCI41780.1"/>
    <property type="molecule type" value="Genomic_DNA"/>
</dbReference>
<evidence type="ECO:0000313" key="2">
    <source>
        <dbReference type="Proteomes" id="UP000265520"/>
    </source>
</evidence>
<accession>A0A392S188</accession>
<proteinExistence type="predicted"/>
<reference evidence="1 2" key="1">
    <citation type="journal article" date="2018" name="Front. Plant Sci.">
        <title>Red Clover (Trifolium pratense) and Zigzag Clover (T. medium) - A Picture of Genomic Similarities and Differences.</title>
        <authorList>
            <person name="Dluhosova J."/>
            <person name="Istvanek J."/>
            <person name="Nedelnik J."/>
            <person name="Repkova J."/>
        </authorList>
    </citation>
    <scope>NUCLEOTIDE SEQUENCE [LARGE SCALE GENOMIC DNA]</scope>
    <source>
        <strain evidence="2">cv. 10/8</strain>
        <tissue evidence="1">Leaf</tissue>
    </source>
</reference>
<name>A0A392S188_9FABA</name>
<dbReference type="Proteomes" id="UP000265520">
    <property type="component" value="Unassembled WGS sequence"/>
</dbReference>
<feature type="non-terminal residue" evidence="1">
    <location>
        <position position="1"/>
    </location>
</feature>
<comment type="caution">
    <text evidence="1">The sequence shown here is derived from an EMBL/GenBank/DDBJ whole genome shotgun (WGS) entry which is preliminary data.</text>
</comment>